<name>A0AAV9SCH4_9TELE</name>
<evidence type="ECO:0000256" key="2">
    <source>
        <dbReference type="ARBA" id="ARBA00022490"/>
    </source>
</evidence>
<gene>
    <name evidence="6" type="ORF">CRENBAI_007694</name>
</gene>
<organism evidence="6 7">
    <name type="scientific">Crenichthys baileyi</name>
    <name type="common">White River springfish</name>
    <dbReference type="NCBI Taxonomy" id="28760"/>
    <lineage>
        <taxon>Eukaryota</taxon>
        <taxon>Metazoa</taxon>
        <taxon>Chordata</taxon>
        <taxon>Craniata</taxon>
        <taxon>Vertebrata</taxon>
        <taxon>Euteleostomi</taxon>
        <taxon>Actinopterygii</taxon>
        <taxon>Neopterygii</taxon>
        <taxon>Teleostei</taxon>
        <taxon>Neoteleostei</taxon>
        <taxon>Acanthomorphata</taxon>
        <taxon>Ovalentaria</taxon>
        <taxon>Atherinomorphae</taxon>
        <taxon>Cyprinodontiformes</taxon>
        <taxon>Goodeidae</taxon>
        <taxon>Crenichthys</taxon>
    </lineage>
</organism>
<dbReference type="GO" id="GO:0034454">
    <property type="term" value="P:microtubule anchoring at centrosome"/>
    <property type="evidence" value="ECO:0007669"/>
    <property type="project" value="TreeGrafter"/>
</dbReference>
<keyword evidence="4" id="KW-0206">Cytoskeleton</keyword>
<reference evidence="6 7" key="1">
    <citation type="submission" date="2021-06" db="EMBL/GenBank/DDBJ databases">
        <authorList>
            <person name="Palmer J.M."/>
        </authorList>
    </citation>
    <scope>NUCLEOTIDE SEQUENCE [LARGE SCALE GENOMIC DNA]</scope>
    <source>
        <strain evidence="6 7">MEX-2019</strain>
        <tissue evidence="6">Muscle</tissue>
    </source>
</reference>
<dbReference type="GO" id="GO:0097539">
    <property type="term" value="C:ciliary transition fiber"/>
    <property type="evidence" value="ECO:0007669"/>
    <property type="project" value="TreeGrafter"/>
</dbReference>
<evidence type="ECO:0000256" key="1">
    <source>
        <dbReference type="ARBA" id="ARBA00004300"/>
    </source>
</evidence>
<dbReference type="GO" id="GO:0000242">
    <property type="term" value="C:pericentriolar material"/>
    <property type="evidence" value="ECO:0007669"/>
    <property type="project" value="TreeGrafter"/>
</dbReference>
<dbReference type="GO" id="GO:0097431">
    <property type="term" value="C:mitotic spindle pole"/>
    <property type="evidence" value="ECO:0007669"/>
    <property type="project" value="TreeGrafter"/>
</dbReference>
<dbReference type="PANTHER" id="PTHR18905">
    <property type="entry name" value="NINEIN"/>
    <property type="match status" value="1"/>
</dbReference>
<evidence type="ECO:0000256" key="3">
    <source>
        <dbReference type="ARBA" id="ARBA00022553"/>
    </source>
</evidence>
<dbReference type="PROSITE" id="PS50222">
    <property type="entry name" value="EF_HAND_2"/>
    <property type="match status" value="1"/>
</dbReference>
<evidence type="ECO:0000313" key="6">
    <source>
        <dbReference type="EMBL" id="KAK5618937.1"/>
    </source>
</evidence>
<dbReference type="GO" id="GO:0005814">
    <property type="term" value="C:centriole"/>
    <property type="evidence" value="ECO:0007669"/>
    <property type="project" value="TreeGrafter"/>
</dbReference>
<dbReference type="GO" id="GO:0051642">
    <property type="term" value="P:centrosome localization"/>
    <property type="evidence" value="ECO:0007669"/>
    <property type="project" value="TreeGrafter"/>
</dbReference>
<dbReference type="PANTHER" id="PTHR18905:SF11">
    <property type="entry name" value="NINEIN"/>
    <property type="match status" value="1"/>
</dbReference>
<keyword evidence="7" id="KW-1185">Reference proteome</keyword>
<comment type="subcellular location">
    <subcellularLocation>
        <location evidence="1">Cytoplasm</location>
        <location evidence="1">Cytoskeleton</location>
        <location evidence="1">Microtubule organizing center</location>
        <location evidence="1">Centrosome</location>
    </subcellularLocation>
</comment>
<dbReference type="InterPro" id="IPR002048">
    <property type="entry name" value="EF_hand_dom"/>
</dbReference>
<comment type="caution">
    <text evidence="6">The sequence shown here is derived from an EMBL/GenBank/DDBJ whole genome shotgun (WGS) entry which is preliminary data.</text>
</comment>
<dbReference type="AlphaFoldDB" id="A0AAV9SCH4"/>
<sequence>MLGWRGGIKLIVATRARGFFGSNSCRIVSSPDVAEPPPQMTLEEFVKGSVAERRPQMKGRLLSCGMDDGQEQDNYEERLKEVFNSFDTSGCGSLSPEELSDLCQSLHLDDATPTLLHTLLQNQDHFTARVDFDQFKHALILVLSSTIEPPQAEQEPLLKPESPEIQPKFVKGSKRYGRRSTPEFLEPVSDLSEVTNINPADEEDLEDNHDSAVPRKREASTILIVCSVGQQMGLGQGAVPQKLRTWCCGRRRV</sequence>
<dbReference type="EMBL" id="JAHHUM010000594">
    <property type="protein sequence ID" value="KAK5618937.1"/>
    <property type="molecule type" value="Genomic_DNA"/>
</dbReference>
<dbReference type="Proteomes" id="UP001311232">
    <property type="component" value="Unassembled WGS sequence"/>
</dbReference>
<keyword evidence="2" id="KW-0963">Cytoplasm</keyword>
<accession>A0AAV9SCH4</accession>
<protein>
    <recommendedName>
        <fullName evidence="5">EF-hand domain-containing protein</fullName>
    </recommendedName>
</protein>
<dbReference type="GO" id="GO:0090222">
    <property type="term" value="P:centrosome-templated microtubule nucleation"/>
    <property type="evidence" value="ECO:0007669"/>
    <property type="project" value="TreeGrafter"/>
</dbReference>
<dbReference type="SUPFAM" id="SSF47473">
    <property type="entry name" value="EF-hand"/>
    <property type="match status" value="1"/>
</dbReference>
<dbReference type="Gene3D" id="1.10.238.10">
    <property type="entry name" value="EF-hand"/>
    <property type="match status" value="1"/>
</dbReference>
<keyword evidence="3" id="KW-0597">Phosphoprotein</keyword>
<evidence type="ECO:0000256" key="4">
    <source>
        <dbReference type="ARBA" id="ARBA00023212"/>
    </source>
</evidence>
<feature type="domain" description="EF-hand" evidence="5">
    <location>
        <begin position="74"/>
        <end position="109"/>
    </location>
</feature>
<evidence type="ECO:0000313" key="7">
    <source>
        <dbReference type="Proteomes" id="UP001311232"/>
    </source>
</evidence>
<evidence type="ECO:0000259" key="5">
    <source>
        <dbReference type="PROSITE" id="PS50222"/>
    </source>
</evidence>
<dbReference type="InterPro" id="IPR011992">
    <property type="entry name" value="EF-hand-dom_pair"/>
</dbReference>
<proteinExistence type="predicted"/>
<dbReference type="GO" id="GO:0005509">
    <property type="term" value="F:calcium ion binding"/>
    <property type="evidence" value="ECO:0007669"/>
    <property type="project" value="InterPro"/>
</dbReference>